<dbReference type="InterPro" id="IPR003644">
    <property type="entry name" value="Calx_beta"/>
</dbReference>
<dbReference type="InterPro" id="IPR007280">
    <property type="entry name" value="Peptidase_C_arc/bac"/>
</dbReference>
<dbReference type="InterPro" id="IPR026444">
    <property type="entry name" value="Secre_tail"/>
</dbReference>
<evidence type="ECO:0000259" key="6">
    <source>
        <dbReference type="SMART" id="SM00237"/>
    </source>
</evidence>
<dbReference type="SUPFAM" id="SSF141072">
    <property type="entry name" value="CalX-like"/>
    <property type="match status" value="1"/>
</dbReference>
<dbReference type="EMBL" id="FOXQ01000014">
    <property type="protein sequence ID" value="SFQ48386.1"/>
    <property type="molecule type" value="Genomic_DNA"/>
</dbReference>
<dbReference type="GO" id="GO:0005432">
    <property type="term" value="F:calcium:sodium antiporter activity"/>
    <property type="evidence" value="ECO:0007669"/>
    <property type="project" value="TreeGrafter"/>
</dbReference>
<evidence type="ECO:0000256" key="5">
    <source>
        <dbReference type="SAM" id="SignalP"/>
    </source>
</evidence>
<dbReference type="GO" id="GO:0016020">
    <property type="term" value="C:membrane"/>
    <property type="evidence" value="ECO:0007669"/>
    <property type="project" value="InterPro"/>
</dbReference>
<gene>
    <name evidence="7" type="ORF">SAMN05444277_11486</name>
</gene>
<dbReference type="RefSeq" id="WP_090662286.1">
    <property type="nucleotide sequence ID" value="NZ_FOXQ01000014.1"/>
</dbReference>
<proteinExistence type="predicted"/>
<dbReference type="NCBIfam" id="TIGR04183">
    <property type="entry name" value="Por_Secre_tail"/>
    <property type="match status" value="1"/>
</dbReference>
<dbReference type="Pfam" id="PF18962">
    <property type="entry name" value="Por_Secre_tail"/>
    <property type="match status" value="1"/>
</dbReference>
<keyword evidence="2" id="KW-0677">Repeat</keyword>
<reference evidence="7 8" key="1">
    <citation type="submission" date="2016-10" db="EMBL/GenBank/DDBJ databases">
        <authorList>
            <person name="de Groot N.N."/>
        </authorList>
    </citation>
    <scope>NUCLEOTIDE SEQUENCE [LARGE SCALE GENOMIC DNA]</scope>
    <source>
        <strain evidence="7 8">DSM 28286</strain>
    </source>
</reference>
<dbReference type="Gene3D" id="2.60.120.380">
    <property type="match status" value="6"/>
</dbReference>
<keyword evidence="4" id="KW-0813">Transport</keyword>
<keyword evidence="8" id="KW-1185">Reference proteome</keyword>
<dbReference type="Proteomes" id="UP000199031">
    <property type="component" value="Unassembled WGS sequence"/>
</dbReference>
<dbReference type="Pfam" id="PF04151">
    <property type="entry name" value="PPC"/>
    <property type="match status" value="3"/>
</dbReference>
<keyword evidence="3" id="KW-0106">Calcium</keyword>
<dbReference type="STRING" id="1465490.SAMN05444277_11486"/>
<dbReference type="GO" id="GO:0098703">
    <property type="term" value="P:calcium ion import across plasma membrane"/>
    <property type="evidence" value="ECO:0007669"/>
    <property type="project" value="TreeGrafter"/>
</dbReference>
<dbReference type="InterPro" id="IPR051171">
    <property type="entry name" value="CaCA"/>
</dbReference>
<dbReference type="InterPro" id="IPR038081">
    <property type="entry name" value="CalX-like_sf"/>
</dbReference>
<evidence type="ECO:0000256" key="4">
    <source>
        <dbReference type="ARBA" id="ARBA00023065"/>
    </source>
</evidence>
<dbReference type="Pfam" id="PF03160">
    <property type="entry name" value="Calx-beta"/>
    <property type="match status" value="1"/>
</dbReference>
<evidence type="ECO:0000313" key="8">
    <source>
        <dbReference type="Proteomes" id="UP000199031"/>
    </source>
</evidence>
<dbReference type="Gene3D" id="2.60.40.2030">
    <property type="match status" value="1"/>
</dbReference>
<dbReference type="SUPFAM" id="SSF89260">
    <property type="entry name" value="Collagen-binding domain"/>
    <property type="match status" value="5"/>
</dbReference>
<dbReference type="InterPro" id="IPR021655">
    <property type="entry name" value="Put_metal-bd"/>
</dbReference>
<evidence type="ECO:0000256" key="3">
    <source>
        <dbReference type="ARBA" id="ARBA00022837"/>
    </source>
</evidence>
<evidence type="ECO:0000256" key="2">
    <source>
        <dbReference type="ARBA" id="ARBA00022737"/>
    </source>
</evidence>
<accession>A0A1I5YVX2</accession>
<dbReference type="GO" id="GO:0007154">
    <property type="term" value="P:cell communication"/>
    <property type="evidence" value="ECO:0007669"/>
    <property type="project" value="InterPro"/>
</dbReference>
<keyword evidence="4" id="KW-0406">Ion transport</keyword>
<protein>
    <submittedName>
        <fullName evidence="7">Por secretion system C-terminal sorting domain-containing protein</fullName>
    </submittedName>
</protein>
<evidence type="ECO:0000256" key="1">
    <source>
        <dbReference type="ARBA" id="ARBA00022729"/>
    </source>
</evidence>
<keyword evidence="1 5" id="KW-0732">Signal</keyword>
<dbReference type="Pfam" id="PF11617">
    <property type="entry name" value="Cu-binding_MopE"/>
    <property type="match status" value="7"/>
</dbReference>
<sequence>MKRMRLLLFFLALLCMKNSMAAESEPNDTKAQANTLALGGSNSGAIGSATDIDWWKVTTNSDGKLNITITVSNSENIWCQIYDNDGTTLLTEGYTATTATVSQDGLAKGTYYLKLYPYYSKHMPAYTVSNTLTKPGQVNDTEPNDSRAAAIILPLNSSVTGHINYYYNNKRDSSDWYKLTTTENGRIRLTISSANGKNVWAYLYDNDGTTQLDAGYTSGNAVVVNKDGLAAGIYYIKIKPYYTNDFAPYTLSDSLFTPTEANDTEPNNLKAQSLTLPLNSSVTGHINYYYNNKRDSSDWYKLTTNNDGRIRLTIKSGNGQNVWAYLYDKDGITELDAGYTSGNKVVVNKDGLAAGTYYVKVKTYYTSEFAPYTLYDSLFTTHENDTEPNNSKAQAISLPLNDGVKGHINYYYDNKKDSSDWYKLVTNSGGRIRLKITSANGQNVWAYLYDNDGTTQLDAGYTSGSAVVANKDGLAAGTYYVKVKTYYTSEFAPYTLEDSLFTPEQLDDSEPNNTRAQALTLPLNGSTTGYVNYYYDHYKDTADWYKLTTLKDGVITLNLQSYNGQNKWVYLFDNNGTTLLKSAYSSTSTSVTFDGAQAGTYYVRVNPYYTSEFGPYTLSNTVTYYSFENDTEPNGYANQGQVVTPNATTGGHAGFYYNSRRDTADWFKLNYTGKDGNLSFTVKQEEKKTGGYDNLWFRLYKDTTASPVHSSYAAVANRKVDLTGLKKGDYWIKVIPYYSSDFSSYSFLNTFTPEEEDLCDGIDNDGDGEIDEDAEKFTFYADADGDGYGNPGVTKMSCSQPFGYVSNNKDCNDDDNSIYPGAPELCDGKDNDCDGFTDEDGGVTWYKDADGDGYGDASISQKACAQPTGYVADNTDCNDADNSIYPGAPELCDGKDNDCDGLTDEDGGVTWYKDADGDGYGDASISQKACAQPTGYVADNTDCNDADNSIYPGAPELCDGKDNDCDGLTDEDGGVTWYKDADGDGYGNASISQKACAQPTGYVADNTDCNDADNSIYPGAPELCDGKDNDCDGLTDEDGGITWYKDADGDGYGDASISQKACAQPTGYVADNTDCNDADNSIYPGAPELCDGKDNDCDGSTDEDGGVTWYKDADGDGYGDASISQKACAQPTGYVADNTDCDDNDAEVYPGAIEIADGKDNNCNGEIDEGTDTGNNVGVSVYDMIQKEPDSKNANMPFIVRLGKPSDREVRVDYTTQDNSAKAGSDYIAKNGTVVFAPGERVKRIVISIKGDAVKEKTEKFNVVLSNPVNAHLGRKTASGLIIDNDDKKVQAIEDDRAASITPSIDKGLKISPNPASGMANISLAGYSGTVTILVSNMQGKMLLQKKVQLSLSKLASESLDVSMYANGMYIVTVIDEKGNRQTVQLVVQK</sequence>
<dbReference type="PANTHER" id="PTHR11878:SF65">
    <property type="entry name" value="NA_CA-EXCHANGE PROTEIN, ISOFORM G"/>
    <property type="match status" value="1"/>
</dbReference>
<dbReference type="PANTHER" id="PTHR11878">
    <property type="entry name" value="SODIUM/CALCIUM EXCHANGER"/>
    <property type="match status" value="1"/>
</dbReference>
<name>A0A1I5YVX2_9BACT</name>
<dbReference type="SMART" id="SM00237">
    <property type="entry name" value="Calx_beta"/>
    <property type="match status" value="1"/>
</dbReference>
<feature type="chain" id="PRO_5011487939" evidence="5">
    <location>
        <begin position="22"/>
        <end position="1390"/>
    </location>
</feature>
<evidence type="ECO:0000313" key="7">
    <source>
        <dbReference type="EMBL" id="SFQ48386.1"/>
    </source>
</evidence>
<feature type="signal peptide" evidence="5">
    <location>
        <begin position="1"/>
        <end position="21"/>
    </location>
</feature>
<dbReference type="OrthoDB" id="9809583at2"/>
<organism evidence="7 8">
    <name type="scientific">Parafilimonas terrae</name>
    <dbReference type="NCBI Taxonomy" id="1465490"/>
    <lineage>
        <taxon>Bacteria</taxon>
        <taxon>Pseudomonadati</taxon>
        <taxon>Bacteroidota</taxon>
        <taxon>Chitinophagia</taxon>
        <taxon>Chitinophagales</taxon>
        <taxon>Chitinophagaceae</taxon>
        <taxon>Parafilimonas</taxon>
    </lineage>
</organism>
<feature type="domain" description="Calx-beta" evidence="6">
    <location>
        <begin position="1175"/>
        <end position="1266"/>
    </location>
</feature>